<reference evidence="2" key="1">
    <citation type="journal article" date="2014" name="Int. J. Syst. Evol. Microbiol.">
        <title>Complete genome sequence of Corynebacterium casei LMG S-19264T (=DSM 44701T), isolated from a smear-ripened cheese.</title>
        <authorList>
            <consortium name="US DOE Joint Genome Institute (JGI-PGF)"/>
            <person name="Walter F."/>
            <person name="Albersmeier A."/>
            <person name="Kalinowski J."/>
            <person name="Ruckert C."/>
        </authorList>
    </citation>
    <scope>NUCLEOTIDE SEQUENCE</scope>
    <source>
        <strain evidence="2">CGMCC 1.12987</strain>
    </source>
</reference>
<keyword evidence="1" id="KW-0472">Membrane</keyword>
<proteinExistence type="predicted"/>
<dbReference type="EMBL" id="BMGR01000012">
    <property type="protein sequence ID" value="GGG15148.1"/>
    <property type="molecule type" value="Genomic_DNA"/>
</dbReference>
<evidence type="ECO:0000313" key="3">
    <source>
        <dbReference type="Proteomes" id="UP000644756"/>
    </source>
</evidence>
<gene>
    <name evidence="2" type="ORF">GCM10010916_35060</name>
</gene>
<accession>A0A917LE95</accession>
<feature type="transmembrane region" description="Helical" evidence="1">
    <location>
        <begin position="80"/>
        <end position="98"/>
    </location>
</feature>
<evidence type="ECO:0000313" key="2">
    <source>
        <dbReference type="EMBL" id="GGG15148.1"/>
    </source>
</evidence>
<feature type="transmembrane region" description="Helical" evidence="1">
    <location>
        <begin position="43"/>
        <end position="59"/>
    </location>
</feature>
<dbReference type="Proteomes" id="UP000644756">
    <property type="component" value="Unassembled WGS sequence"/>
</dbReference>
<keyword evidence="1" id="KW-0812">Transmembrane</keyword>
<evidence type="ECO:0000256" key="1">
    <source>
        <dbReference type="SAM" id="Phobius"/>
    </source>
</evidence>
<dbReference type="RefSeq" id="WP_188532373.1">
    <property type="nucleotide sequence ID" value="NZ_BMGR01000012.1"/>
</dbReference>
<keyword evidence="1" id="KW-1133">Transmembrane helix</keyword>
<feature type="transmembrane region" description="Helical" evidence="1">
    <location>
        <begin position="7"/>
        <end position="28"/>
    </location>
</feature>
<organism evidence="2 3">
    <name type="scientific">Paenibacillus abyssi</name>
    <dbReference type="NCBI Taxonomy" id="1340531"/>
    <lineage>
        <taxon>Bacteria</taxon>
        <taxon>Bacillati</taxon>
        <taxon>Bacillota</taxon>
        <taxon>Bacilli</taxon>
        <taxon>Bacillales</taxon>
        <taxon>Paenibacillaceae</taxon>
        <taxon>Paenibacillus</taxon>
    </lineage>
</organism>
<dbReference type="AlphaFoldDB" id="A0A917LE95"/>
<comment type="caution">
    <text evidence="2">The sequence shown here is derived from an EMBL/GenBank/DDBJ whole genome shotgun (WGS) entry which is preliminary data.</text>
</comment>
<name>A0A917LE95_9BACL</name>
<keyword evidence="3" id="KW-1185">Reference proteome</keyword>
<reference evidence="2" key="2">
    <citation type="submission" date="2020-09" db="EMBL/GenBank/DDBJ databases">
        <authorList>
            <person name="Sun Q."/>
            <person name="Zhou Y."/>
        </authorList>
    </citation>
    <scope>NUCLEOTIDE SEQUENCE</scope>
    <source>
        <strain evidence="2">CGMCC 1.12987</strain>
    </source>
</reference>
<sequence>MGKIVSFTLELARILVLLVIMTTILSWAEKSFYPHVITWKEHYNWYLAAGNFIVFLILYRNYFQFKGWYKSAKKRKLSKPMTLILTGLFVVCLLLPILPGT</sequence>
<protein>
    <submittedName>
        <fullName evidence="2">Uncharacterized protein</fullName>
    </submittedName>
</protein>